<evidence type="ECO:0008006" key="2">
    <source>
        <dbReference type="Google" id="ProtNLM"/>
    </source>
</evidence>
<proteinExistence type="predicted"/>
<organism evidence="1">
    <name type="scientific">Bacteroides uniformis</name>
    <dbReference type="NCBI Taxonomy" id="820"/>
    <lineage>
        <taxon>Bacteria</taxon>
        <taxon>Pseudomonadati</taxon>
        <taxon>Bacteroidota</taxon>
        <taxon>Bacteroidia</taxon>
        <taxon>Bacteroidales</taxon>
        <taxon>Bacteroidaceae</taxon>
        <taxon>Bacteroides</taxon>
    </lineage>
</organism>
<name>A4VC28_BACUN</name>
<dbReference type="AlphaFoldDB" id="A4VC28"/>
<reference evidence="1" key="2">
    <citation type="journal article" date="2007" name="Appl. Environ. Microbiol.">
        <title>Possible origins of CTnBST, a conjugative transposon found recently in a human colonic Bacteroides strain.</title>
        <authorList>
            <person name="Schlesinger D.J."/>
            <person name="Shoemaker N.B."/>
            <person name="Salyers A.A."/>
        </authorList>
    </citation>
    <scope>NUCLEOTIDE SEQUENCE</scope>
    <source>
        <strain evidence="1">WH207</strain>
    </source>
</reference>
<dbReference type="EMBL" id="AY345595">
    <property type="protein sequence ID" value="ABP57353.1"/>
    <property type="molecule type" value="Genomic_DNA"/>
</dbReference>
<sequence length="161" mass="18301">MPNWCSTAYVIDGDAKEVKQLYELMKGLEERKTPSVENGFGTTWLGCLVDALGKDWNDVRCRGSWNGLEMDGDVLKFSTETAWAPCSETFDLVREAFPNLRYYFQAEETGMEVYETNDEFGHISVTGSSWTHVPQRKSISVNISRPKKMRSLGLKKNAESR</sequence>
<evidence type="ECO:0000313" key="1">
    <source>
        <dbReference type="EMBL" id="ABP57353.1"/>
    </source>
</evidence>
<accession>A4VC28</accession>
<protein>
    <recommendedName>
        <fullName evidence="2">YubB ferredoxin-like domain-containing protein</fullName>
    </recommendedName>
</protein>
<gene>
    <name evidence="1" type="ORF">bst098</name>
</gene>
<reference evidence="1" key="1">
    <citation type="journal article" date="2003" name="Appl. Environ. Microbiol.">
        <title>A new Bacteroides conjugative transposon that carries an ermB gene.</title>
        <authorList>
            <person name="Gupta A."/>
            <person name="Vlamakis H."/>
            <person name="Shoemaker N."/>
            <person name="Salyers A.A."/>
        </authorList>
    </citation>
    <scope>NUCLEOTIDE SEQUENCE</scope>
    <source>
        <strain evidence="1">WH207</strain>
    </source>
</reference>